<dbReference type="Ensembl" id="ENSTMTT00000031458.1">
    <property type="protein sequence ID" value="ENSTMTP00000030349.1"/>
    <property type="gene ID" value="ENSTMTG00000021903.1"/>
</dbReference>
<keyword evidence="2" id="KW-0442">Lipid degradation</keyword>
<keyword evidence="6" id="KW-1185">Reference proteome</keyword>
<feature type="active site" description="Charge relay system" evidence="3">
    <location>
        <position position="351"/>
    </location>
</feature>
<dbReference type="PIRSF" id="PIRSF000862">
    <property type="entry name" value="Steryl_ester_lip"/>
    <property type="match status" value="1"/>
</dbReference>
<dbReference type="FunFam" id="3.40.50.1820:FF:000012">
    <property type="entry name" value="Lipase"/>
    <property type="match status" value="1"/>
</dbReference>
<dbReference type="Gene3D" id="3.40.50.1820">
    <property type="entry name" value="alpha/beta hydrolase"/>
    <property type="match status" value="1"/>
</dbReference>
<reference evidence="5" key="2">
    <citation type="submission" date="2025-09" db="UniProtKB">
        <authorList>
            <consortium name="Ensembl"/>
        </authorList>
    </citation>
    <scope>IDENTIFICATION</scope>
</reference>
<comment type="similarity">
    <text evidence="1 2">Belongs to the AB hydrolase superfamily. Lipase family.</text>
</comment>
<keyword evidence="2" id="KW-0378">Hydrolase</keyword>
<evidence type="ECO:0000256" key="2">
    <source>
        <dbReference type="PIRNR" id="PIRNR000862"/>
    </source>
</evidence>
<dbReference type="InterPro" id="IPR006693">
    <property type="entry name" value="AB_hydrolase_lipase"/>
</dbReference>
<dbReference type="Pfam" id="PF04083">
    <property type="entry name" value="Abhydro_lipase"/>
    <property type="match status" value="1"/>
</dbReference>
<evidence type="ECO:0000313" key="6">
    <source>
        <dbReference type="Proteomes" id="UP000472274"/>
    </source>
</evidence>
<dbReference type="InParanoid" id="A0A674KG24"/>
<keyword evidence="2" id="KW-0443">Lipid metabolism</keyword>
<dbReference type="Proteomes" id="UP000472274">
    <property type="component" value="Unplaced"/>
</dbReference>
<organism evidence="5 6">
    <name type="scientific">Terrapene triunguis</name>
    <name type="common">Three-toed box turtle</name>
    <dbReference type="NCBI Taxonomy" id="2587831"/>
    <lineage>
        <taxon>Eukaryota</taxon>
        <taxon>Metazoa</taxon>
        <taxon>Chordata</taxon>
        <taxon>Craniata</taxon>
        <taxon>Vertebrata</taxon>
        <taxon>Euteleostomi</taxon>
        <taxon>Archelosauria</taxon>
        <taxon>Testudinata</taxon>
        <taxon>Testudines</taxon>
        <taxon>Cryptodira</taxon>
        <taxon>Durocryptodira</taxon>
        <taxon>Testudinoidea</taxon>
        <taxon>Emydidae</taxon>
        <taxon>Terrapene</taxon>
    </lineage>
</organism>
<dbReference type="GeneTree" id="ENSGT00940000156860"/>
<evidence type="ECO:0000259" key="4">
    <source>
        <dbReference type="Pfam" id="PF04083"/>
    </source>
</evidence>
<name>A0A674KG24_9SAUR</name>
<dbReference type="GO" id="GO:0016788">
    <property type="term" value="F:hydrolase activity, acting on ester bonds"/>
    <property type="evidence" value="ECO:0007669"/>
    <property type="project" value="InterPro"/>
</dbReference>
<evidence type="ECO:0000256" key="1">
    <source>
        <dbReference type="ARBA" id="ARBA00010701"/>
    </source>
</evidence>
<dbReference type="PANTHER" id="PTHR11005">
    <property type="entry name" value="LYSOSOMAL ACID LIPASE-RELATED"/>
    <property type="match status" value="1"/>
</dbReference>
<dbReference type="GO" id="GO:0016042">
    <property type="term" value="P:lipid catabolic process"/>
    <property type="evidence" value="ECO:0007669"/>
    <property type="project" value="UniProtKB-KW"/>
</dbReference>
<reference evidence="5" key="1">
    <citation type="submission" date="2025-08" db="UniProtKB">
        <authorList>
            <consortium name="Ensembl"/>
        </authorList>
    </citation>
    <scope>IDENTIFICATION</scope>
</reference>
<protein>
    <recommendedName>
        <fullName evidence="2">Lipase</fullName>
    </recommendedName>
</protein>
<evidence type="ECO:0000256" key="3">
    <source>
        <dbReference type="PIRSR" id="PIRSR000862-1"/>
    </source>
</evidence>
<evidence type="ECO:0000313" key="5">
    <source>
        <dbReference type="Ensembl" id="ENSTMTP00000030349.1"/>
    </source>
</evidence>
<feature type="active site" description="Charge relay system" evidence="3">
    <location>
        <position position="322"/>
    </location>
</feature>
<feature type="domain" description="Partial AB-hydrolase lipase" evidence="4">
    <location>
        <begin position="34"/>
        <end position="99"/>
    </location>
</feature>
<dbReference type="InterPro" id="IPR025483">
    <property type="entry name" value="Lipase_euk"/>
</dbReference>
<dbReference type="AlphaFoldDB" id="A0A674KG24"/>
<dbReference type="SUPFAM" id="SSF53474">
    <property type="entry name" value="alpha/beta-Hydrolases"/>
    <property type="match status" value="1"/>
</dbReference>
<accession>A0A674KG24</accession>
<sequence length="376" mass="43413">YTDFKIYESTACYCPETFRSVNNSRKHLFCFLQSEIIRYRGYLSEEYEIMTDDSYYLSINRIPFCIGNGTGETSSGILCLNPVLLQHGLVLEGTTWVANMANSSLGFILADSGYDVWIGNNRGNNYWARKHYNLTADQEEFSDNRYLKINGRETFKILLFYILKTGQVQLYYIGYSQGTTLGFVAFSSMPELAQKIKMFFALAPIITLKHSKSPLVKLFFIPEGINNFSVKGEILSKFTVQVCRYRVFQKLCSLVFSVIGGFNEKNLNIVYIKPQMNILCLKLTTSQAFTFKAVQFVFQTEAPLYTLEDMKVPTALWYGGEDWLVNLEDIKILLPQITNLQYEKYIPDWAHFDFIWGLDAPERVYSEIIDLMKNHP</sequence>
<feature type="active site" description="Nucleophile" evidence="3">
    <location>
        <position position="176"/>
    </location>
</feature>
<dbReference type="InterPro" id="IPR029058">
    <property type="entry name" value="AB_hydrolase_fold"/>
</dbReference>
<proteinExistence type="inferred from homology"/>